<evidence type="ECO:0000313" key="1">
    <source>
        <dbReference type="EMBL" id="ORY09618.1"/>
    </source>
</evidence>
<comment type="caution">
    <text evidence="1">The sequence shown here is derived from an EMBL/GenBank/DDBJ whole genome shotgun (WGS) entry which is preliminary data.</text>
</comment>
<evidence type="ECO:0000313" key="2">
    <source>
        <dbReference type="Proteomes" id="UP000193144"/>
    </source>
</evidence>
<proteinExistence type="predicted"/>
<name>A0A1Y1ZH87_9PLEO</name>
<gene>
    <name evidence="1" type="ORF">BCR34DRAFT_589220</name>
</gene>
<dbReference type="AlphaFoldDB" id="A0A1Y1ZH87"/>
<reference evidence="1 2" key="1">
    <citation type="submission" date="2016-07" db="EMBL/GenBank/DDBJ databases">
        <title>Pervasive Adenine N6-methylation of Active Genes in Fungi.</title>
        <authorList>
            <consortium name="DOE Joint Genome Institute"/>
            <person name="Mondo S.J."/>
            <person name="Dannebaum R.O."/>
            <person name="Kuo R.C."/>
            <person name="Labutti K."/>
            <person name="Haridas S."/>
            <person name="Kuo A."/>
            <person name="Salamov A."/>
            <person name="Ahrendt S.R."/>
            <person name="Lipzen A."/>
            <person name="Sullivan W."/>
            <person name="Andreopoulos W.B."/>
            <person name="Clum A."/>
            <person name="Lindquist E."/>
            <person name="Daum C."/>
            <person name="Ramamoorthy G.K."/>
            <person name="Gryganskyi A."/>
            <person name="Culley D."/>
            <person name="Magnuson J.K."/>
            <person name="James T.Y."/>
            <person name="O'Malley M.A."/>
            <person name="Stajich J.E."/>
            <person name="Spatafora J.W."/>
            <person name="Visel A."/>
            <person name="Grigoriev I.V."/>
        </authorList>
    </citation>
    <scope>NUCLEOTIDE SEQUENCE [LARGE SCALE GENOMIC DNA]</scope>
    <source>
        <strain evidence="1 2">CBS 115471</strain>
    </source>
</reference>
<accession>A0A1Y1ZH87</accession>
<dbReference type="OrthoDB" id="3343459at2759"/>
<organism evidence="1 2">
    <name type="scientific">Clohesyomyces aquaticus</name>
    <dbReference type="NCBI Taxonomy" id="1231657"/>
    <lineage>
        <taxon>Eukaryota</taxon>
        <taxon>Fungi</taxon>
        <taxon>Dikarya</taxon>
        <taxon>Ascomycota</taxon>
        <taxon>Pezizomycotina</taxon>
        <taxon>Dothideomycetes</taxon>
        <taxon>Pleosporomycetidae</taxon>
        <taxon>Pleosporales</taxon>
        <taxon>Lindgomycetaceae</taxon>
        <taxon>Clohesyomyces</taxon>
    </lineage>
</organism>
<keyword evidence="2" id="KW-1185">Reference proteome</keyword>
<protein>
    <submittedName>
        <fullName evidence="1">Uncharacterized protein</fullName>
    </submittedName>
</protein>
<dbReference type="Proteomes" id="UP000193144">
    <property type="component" value="Unassembled WGS sequence"/>
</dbReference>
<sequence>MADQSRVLKVVQQEPDLTALVENKFNLHVAKSLVKDGKPIFNVMWQSRTLAQTMTIEWKTVYGLNWTTDVPTPGHPVTLAGSWKQCDRGQVIDLDETGQWVQSTSSPSPDHLMVGKNRLRAPAPKGVHIVVGVQAKPGNFDPIFVDNIRLGVGMSAKYQPQEQVQWWYQSDMRSSAVVEGVSTVVETGDYSAKDPVSGTYKKTSSYSYDTGAWVTTSP</sequence>
<dbReference type="EMBL" id="MCFA01000084">
    <property type="protein sequence ID" value="ORY09618.1"/>
    <property type="molecule type" value="Genomic_DNA"/>
</dbReference>